<dbReference type="CDD" id="cd04301">
    <property type="entry name" value="NAT_SF"/>
    <property type="match status" value="1"/>
</dbReference>
<sequence length="143" mass="15295">MHEHHQSVAPPAVYQPPHRSWAARRGAYLEWLASPGSFILLAEKGQEAVGYAMVHVKPGPDDTWVTGDRIAELETLSVAPAARGAGIGTMLLDGVDAELAAQGIGDLFIAALHGNDAAIRLYQRRGLRPVMVHLARFAAEPTG</sequence>
<dbReference type="Proteomes" id="UP000482800">
    <property type="component" value="Unassembled WGS sequence"/>
</dbReference>
<evidence type="ECO:0000313" key="5">
    <source>
        <dbReference type="Proteomes" id="UP000482800"/>
    </source>
</evidence>
<dbReference type="GO" id="GO:0016747">
    <property type="term" value="F:acyltransferase activity, transferring groups other than amino-acyl groups"/>
    <property type="evidence" value="ECO:0007669"/>
    <property type="project" value="InterPro"/>
</dbReference>
<dbReference type="SUPFAM" id="SSF55729">
    <property type="entry name" value="Acyl-CoA N-acyltransferases (Nat)"/>
    <property type="match status" value="1"/>
</dbReference>
<comment type="caution">
    <text evidence="4">The sequence shown here is derived from an EMBL/GenBank/DDBJ whole genome shotgun (WGS) entry which is preliminary data.</text>
</comment>
<dbReference type="InterPro" id="IPR000182">
    <property type="entry name" value="GNAT_dom"/>
</dbReference>
<organism evidence="4 5">
    <name type="scientific">Phytohabitans houttuyneae</name>
    <dbReference type="NCBI Taxonomy" id="1076126"/>
    <lineage>
        <taxon>Bacteria</taxon>
        <taxon>Bacillati</taxon>
        <taxon>Actinomycetota</taxon>
        <taxon>Actinomycetes</taxon>
        <taxon>Micromonosporales</taxon>
        <taxon>Micromonosporaceae</taxon>
    </lineage>
</organism>
<dbReference type="AlphaFoldDB" id="A0A6V8KGX7"/>
<dbReference type="PANTHER" id="PTHR43877">
    <property type="entry name" value="AMINOALKYLPHOSPHONATE N-ACETYLTRANSFERASE-RELATED-RELATED"/>
    <property type="match status" value="1"/>
</dbReference>
<protein>
    <recommendedName>
        <fullName evidence="3">N-acetyltransferase domain-containing protein</fullName>
    </recommendedName>
</protein>
<accession>A0A6V8KGX7</accession>
<name>A0A6V8KGX7_9ACTN</name>
<dbReference type="PANTHER" id="PTHR43877:SF2">
    <property type="entry name" value="AMINOALKYLPHOSPHONATE N-ACETYLTRANSFERASE-RELATED"/>
    <property type="match status" value="1"/>
</dbReference>
<proteinExistence type="predicted"/>
<dbReference type="InterPro" id="IPR050832">
    <property type="entry name" value="Bact_Acetyltransf"/>
</dbReference>
<gene>
    <name evidence="4" type="ORF">Phou_055290</name>
</gene>
<reference evidence="4 5" key="2">
    <citation type="submission" date="2020-03" db="EMBL/GenBank/DDBJ databases">
        <authorList>
            <person name="Ichikawa N."/>
            <person name="Kimura A."/>
            <person name="Kitahashi Y."/>
            <person name="Uohara A."/>
        </authorList>
    </citation>
    <scope>NUCLEOTIDE SEQUENCE [LARGE SCALE GENOMIC DNA]</scope>
    <source>
        <strain evidence="4 5">NBRC 108639</strain>
    </source>
</reference>
<feature type="domain" description="N-acetyltransferase" evidence="3">
    <location>
        <begin position="1"/>
        <end position="143"/>
    </location>
</feature>
<dbReference type="Gene3D" id="3.40.630.30">
    <property type="match status" value="1"/>
</dbReference>
<dbReference type="PROSITE" id="PS51186">
    <property type="entry name" value="GNAT"/>
    <property type="match status" value="1"/>
</dbReference>
<dbReference type="Pfam" id="PF00583">
    <property type="entry name" value="Acetyltransf_1"/>
    <property type="match status" value="1"/>
</dbReference>
<dbReference type="InterPro" id="IPR016181">
    <property type="entry name" value="Acyl_CoA_acyltransferase"/>
</dbReference>
<evidence type="ECO:0000313" key="4">
    <source>
        <dbReference type="EMBL" id="GFJ81349.1"/>
    </source>
</evidence>
<dbReference type="EMBL" id="BLPF01000002">
    <property type="protein sequence ID" value="GFJ81349.1"/>
    <property type="molecule type" value="Genomic_DNA"/>
</dbReference>
<evidence type="ECO:0000256" key="2">
    <source>
        <dbReference type="ARBA" id="ARBA00023315"/>
    </source>
</evidence>
<keyword evidence="1" id="KW-0808">Transferase</keyword>
<evidence type="ECO:0000259" key="3">
    <source>
        <dbReference type="PROSITE" id="PS51186"/>
    </source>
</evidence>
<reference evidence="4 5" key="1">
    <citation type="submission" date="2020-03" db="EMBL/GenBank/DDBJ databases">
        <title>Whole genome shotgun sequence of Phytohabitans houttuyneae NBRC 108639.</title>
        <authorList>
            <person name="Komaki H."/>
            <person name="Tamura T."/>
        </authorList>
    </citation>
    <scope>NUCLEOTIDE SEQUENCE [LARGE SCALE GENOMIC DNA]</scope>
    <source>
        <strain evidence="4 5">NBRC 108639</strain>
    </source>
</reference>
<keyword evidence="5" id="KW-1185">Reference proteome</keyword>
<evidence type="ECO:0000256" key="1">
    <source>
        <dbReference type="ARBA" id="ARBA00022679"/>
    </source>
</evidence>
<keyword evidence="2" id="KW-0012">Acyltransferase</keyword>